<feature type="domain" description="LytR/CpsA/Psr regulator C-terminal" evidence="2">
    <location>
        <begin position="101"/>
        <end position="190"/>
    </location>
</feature>
<feature type="compositionally biased region" description="Gly residues" evidence="1">
    <location>
        <begin position="1"/>
        <end position="16"/>
    </location>
</feature>
<dbReference type="Pfam" id="PF13399">
    <property type="entry name" value="LytR_C"/>
    <property type="match status" value="1"/>
</dbReference>
<accession>A0ABP3J729</accession>
<evidence type="ECO:0000256" key="1">
    <source>
        <dbReference type="SAM" id="MobiDB-lite"/>
    </source>
</evidence>
<comment type="caution">
    <text evidence="3">The sequence shown here is derived from an EMBL/GenBank/DDBJ whole genome shotgun (WGS) entry which is preliminary data.</text>
</comment>
<dbReference type="EMBL" id="BAAABY010000004">
    <property type="protein sequence ID" value="GAA0444294.1"/>
    <property type="molecule type" value="Genomic_DNA"/>
</dbReference>
<keyword evidence="4" id="KW-1185">Reference proteome</keyword>
<reference evidence="4" key="1">
    <citation type="journal article" date="2019" name="Int. J. Syst. Evol. Microbiol.">
        <title>The Global Catalogue of Microorganisms (GCM) 10K type strain sequencing project: providing services to taxonomists for standard genome sequencing and annotation.</title>
        <authorList>
            <consortium name="The Broad Institute Genomics Platform"/>
            <consortium name="The Broad Institute Genome Sequencing Center for Infectious Disease"/>
            <person name="Wu L."/>
            <person name="Ma J."/>
        </authorList>
    </citation>
    <scope>NUCLEOTIDE SEQUENCE [LARGE SCALE GENOMIC DNA]</scope>
    <source>
        <strain evidence="4">JCM 4805</strain>
    </source>
</reference>
<feature type="region of interest" description="Disordered" evidence="1">
    <location>
        <begin position="70"/>
        <end position="98"/>
    </location>
</feature>
<evidence type="ECO:0000313" key="3">
    <source>
        <dbReference type="EMBL" id="GAA0444294.1"/>
    </source>
</evidence>
<dbReference type="Proteomes" id="UP001500909">
    <property type="component" value="Unassembled WGS sequence"/>
</dbReference>
<protein>
    <submittedName>
        <fullName evidence="3">LytR C-terminal domain-containing protein</fullName>
    </submittedName>
</protein>
<evidence type="ECO:0000313" key="4">
    <source>
        <dbReference type="Proteomes" id="UP001500909"/>
    </source>
</evidence>
<organism evidence="3 4">
    <name type="scientific">Streptomyces olivaceiscleroticus</name>
    <dbReference type="NCBI Taxonomy" id="68245"/>
    <lineage>
        <taxon>Bacteria</taxon>
        <taxon>Bacillati</taxon>
        <taxon>Actinomycetota</taxon>
        <taxon>Actinomycetes</taxon>
        <taxon>Kitasatosporales</taxon>
        <taxon>Streptomycetaceae</taxon>
        <taxon>Streptomyces</taxon>
    </lineage>
</organism>
<name>A0ABP3J729_9ACTN</name>
<proteinExistence type="predicted"/>
<sequence length="219" mass="22625">MLTPPGMGGKKSGMGGKKYRITGDRYPRMRRPRRDRRIAVAVVASACVLAVGAWGAVQLIDVFTGRSGTAQAAQEKPKCPPGQDGGKPRGTAEPLPEPKAIKVNVLNATTRSGLAKDTADALKKRGFTIGEVGNAPAAYDKKTKGVGLLLGAPAAADGSFKVLATQLDGVQRKADGRKGGAVDLIIGDKFKALTKEKDAKAALAALTAPPKEKPGTPSC</sequence>
<dbReference type="InterPro" id="IPR027381">
    <property type="entry name" value="LytR/CpsA/Psr_C"/>
</dbReference>
<feature type="region of interest" description="Disordered" evidence="1">
    <location>
        <begin position="1"/>
        <end position="22"/>
    </location>
</feature>
<gene>
    <name evidence="3" type="ORF">GCM10010361_05250</name>
</gene>
<dbReference type="Gene3D" id="3.30.70.2390">
    <property type="match status" value="1"/>
</dbReference>
<evidence type="ECO:0000259" key="2">
    <source>
        <dbReference type="Pfam" id="PF13399"/>
    </source>
</evidence>